<name>A0AAN7VLQ1_9COLE</name>
<evidence type="ECO:0000313" key="2">
    <source>
        <dbReference type="Proteomes" id="UP001329430"/>
    </source>
</evidence>
<protein>
    <submittedName>
        <fullName evidence="1">Uncharacterized protein</fullName>
    </submittedName>
</protein>
<dbReference type="AlphaFoldDB" id="A0AAN7VLQ1"/>
<gene>
    <name evidence="1" type="ORF">RI129_004873</name>
</gene>
<reference evidence="1 2" key="1">
    <citation type="journal article" date="2024" name="Insects">
        <title>An Improved Chromosome-Level Genome Assembly of the Firefly Pyrocoelia pectoralis.</title>
        <authorList>
            <person name="Fu X."/>
            <person name="Meyer-Rochow V.B."/>
            <person name="Ballantyne L."/>
            <person name="Zhu X."/>
        </authorList>
    </citation>
    <scope>NUCLEOTIDE SEQUENCE [LARGE SCALE GENOMIC DNA]</scope>
    <source>
        <strain evidence="1">XCY_ONT2</strain>
    </source>
</reference>
<sequence>MCEANFIKADSSNLPQVDLFMVMKYFNKSHDFLSTEMRGVKITYSLLSSSLSSRIVFVAKSAFSCIISPSSEDKHTLKSKSLFNLSKSKLNTTQTLPACPSVDCSSSTS</sequence>
<accession>A0AAN7VLQ1</accession>
<evidence type="ECO:0000313" key="1">
    <source>
        <dbReference type="EMBL" id="KAK5646409.1"/>
    </source>
</evidence>
<dbReference type="EMBL" id="JAVRBK010000003">
    <property type="protein sequence ID" value="KAK5646409.1"/>
    <property type="molecule type" value="Genomic_DNA"/>
</dbReference>
<comment type="caution">
    <text evidence="1">The sequence shown here is derived from an EMBL/GenBank/DDBJ whole genome shotgun (WGS) entry which is preliminary data.</text>
</comment>
<keyword evidence="2" id="KW-1185">Reference proteome</keyword>
<organism evidence="1 2">
    <name type="scientific">Pyrocoelia pectoralis</name>
    <dbReference type="NCBI Taxonomy" id="417401"/>
    <lineage>
        <taxon>Eukaryota</taxon>
        <taxon>Metazoa</taxon>
        <taxon>Ecdysozoa</taxon>
        <taxon>Arthropoda</taxon>
        <taxon>Hexapoda</taxon>
        <taxon>Insecta</taxon>
        <taxon>Pterygota</taxon>
        <taxon>Neoptera</taxon>
        <taxon>Endopterygota</taxon>
        <taxon>Coleoptera</taxon>
        <taxon>Polyphaga</taxon>
        <taxon>Elateriformia</taxon>
        <taxon>Elateroidea</taxon>
        <taxon>Lampyridae</taxon>
        <taxon>Lampyrinae</taxon>
        <taxon>Pyrocoelia</taxon>
    </lineage>
</organism>
<dbReference type="Proteomes" id="UP001329430">
    <property type="component" value="Chromosome 3"/>
</dbReference>
<proteinExistence type="predicted"/>